<accession>A0A1H2SCG5</accession>
<evidence type="ECO:0000313" key="3">
    <source>
        <dbReference type="Proteomes" id="UP000199595"/>
    </source>
</evidence>
<dbReference type="InterPro" id="IPR023296">
    <property type="entry name" value="Glyco_hydro_beta-prop_sf"/>
</dbReference>
<name>A0A1H2SCG5_9FLAO</name>
<sequence length="440" mass="49793">MKFKALFVILITTSCLCQAQTGKNDSLVNGASFIDRFLPIESKNVVSNVWGAKNVIPRDINNGIEDAEYSYWGGNIVHGDDGKEHLFVARWREDISRPNGKSGHNLWWASEVVHAVSNNPLGRYKVIDVIGAGHNPEIYRLNDGSYIIGVMGNKAYKAPNLNGPWTQIETIFNFLDKKQNPTNRTYVVRKDGSVLMMNKEGYLFVSENANEHFVELDAVPAFKRKKETHEEDPVIWKDEVQYNLIMNDAFGRKAYHLTSKDGIHNWTFEEGIAYNPDILKHVGGSLGNWWKLERPKIRKDKYGRATHINFAAIDTLKNNDLANDNHSSKNIVLPLKIQKRVSILNKEKIDDSTEKIVLKIISEKGFNAITDLNLNSLKLGSSFEVNRGRGSNVIFSRIMGEDLIVVFDGKKIGITEKDYKLKLLGKTKQGEVIFGYARLP</sequence>
<proteinExistence type="predicted"/>
<dbReference type="Gene3D" id="2.115.10.20">
    <property type="entry name" value="Glycosyl hydrolase domain, family 43"/>
    <property type="match status" value="1"/>
</dbReference>
<dbReference type="RefSeq" id="WP_217633375.1">
    <property type="nucleotide sequence ID" value="NZ_FNNJ01000001.1"/>
</dbReference>
<dbReference type="EMBL" id="FNNJ01000001">
    <property type="protein sequence ID" value="SDW29197.1"/>
    <property type="molecule type" value="Genomic_DNA"/>
</dbReference>
<dbReference type="STRING" id="762486.SAMN05444411_101427"/>
<evidence type="ECO:0000256" key="1">
    <source>
        <dbReference type="SAM" id="SignalP"/>
    </source>
</evidence>
<evidence type="ECO:0000313" key="2">
    <source>
        <dbReference type="EMBL" id="SDW29197.1"/>
    </source>
</evidence>
<organism evidence="2 3">
    <name type="scientific">Lutibacter oricola</name>
    <dbReference type="NCBI Taxonomy" id="762486"/>
    <lineage>
        <taxon>Bacteria</taxon>
        <taxon>Pseudomonadati</taxon>
        <taxon>Bacteroidota</taxon>
        <taxon>Flavobacteriia</taxon>
        <taxon>Flavobacteriales</taxon>
        <taxon>Flavobacteriaceae</taxon>
        <taxon>Lutibacter</taxon>
    </lineage>
</organism>
<keyword evidence="3" id="KW-1185">Reference proteome</keyword>
<evidence type="ECO:0008006" key="4">
    <source>
        <dbReference type="Google" id="ProtNLM"/>
    </source>
</evidence>
<dbReference type="Proteomes" id="UP000199595">
    <property type="component" value="Unassembled WGS sequence"/>
</dbReference>
<feature type="chain" id="PRO_5011787968" description="BNR repeat-containing family member" evidence="1">
    <location>
        <begin position="20"/>
        <end position="440"/>
    </location>
</feature>
<dbReference type="CDD" id="cd08994">
    <property type="entry name" value="GH43_62_32_68_117_130-like"/>
    <property type="match status" value="1"/>
</dbReference>
<protein>
    <recommendedName>
        <fullName evidence="4">BNR repeat-containing family member</fullName>
    </recommendedName>
</protein>
<keyword evidence="1" id="KW-0732">Signal</keyword>
<feature type="signal peptide" evidence="1">
    <location>
        <begin position="1"/>
        <end position="19"/>
    </location>
</feature>
<reference evidence="2 3" key="1">
    <citation type="submission" date="2016-10" db="EMBL/GenBank/DDBJ databases">
        <authorList>
            <person name="de Groot N.N."/>
        </authorList>
    </citation>
    <scope>NUCLEOTIDE SEQUENCE [LARGE SCALE GENOMIC DNA]</scope>
    <source>
        <strain evidence="2 3">DSM 24956</strain>
    </source>
</reference>
<gene>
    <name evidence="2" type="ORF">SAMN05444411_101427</name>
</gene>
<dbReference type="PROSITE" id="PS51257">
    <property type="entry name" value="PROKAR_LIPOPROTEIN"/>
    <property type="match status" value="1"/>
</dbReference>
<dbReference type="AlphaFoldDB" id="A0A1H2SCG5"/>